<evidence type="ECO:0000256" key="2">
    <source>
        <dbReference type="ARBA" id="ARBA00054402"/>
    </source>
</evidence>
<dbReference type="Proteomes" id="UP000261380">
    <property type="component" value="Unplaced"/>
</dbReference>
<feature type="domain" description="PID" evidence="7">
    <location>
        <begin position="29"/>
        <end position="172"/>
    </location>
</feature>
<proteinExistence type="predicted"/>
<dbReference type="Pfam" id="PF00640">
    <property type="entry name" value="PID"/>
    <property type="match status" value="1"/>
</dbReference>
<organism evidence="8 9">
    <name type="scientific">Xiphophorus couchianus</name>
    <name type="common">Monterrey platyfish</name>
    <dbReference type="NCBI Taxonomy" id="32473"/>
    <lineage>
        <taxon>Eukaryota</taxon>
        <taxon>Metazoa</taxon>
        <taxon>Chordata</taxon>
        <taxon>Craniata</taxon>
        <taxon>Vertebrata</taxon>
        <taxon>Euteleostomi</taxon>
        <taxon>Actinopterygii</taxon>
        <taxon>Neopterygii</taxon>
        <taxon>Teleostei</taxon>
        <taxon>Neoteleostei</taxon>
        <taxon>Acanthomorphata</taxon>
        <taxon>Ovalentaria</taxon>
        <taxon>Atherinomorphae</taxon>
        <taxon>Cyprinodontiformes</taxon>
        <taxon>Poeciliidae</taxon>
        <taxon>Poeciliinae</taxon>
        <taxon>Xiphophorus</taxon>
    </lineage>
</organism>
<evidence type="ECO:0000256" key="5">
    <source>
        <dbReference type="ARBA" id="ARBA00075107"/>
    </source>
</evidence>
<evidence type="ECO:0000313" key="8">
    <source>
        <dbReference type="Ensembl" id="ENSXCOP00000001193.1"/>
    </source>
</evidence>
<comment type="function">
    <text evidence="2">Adapter protein involved in neuronal nitric-oxide (NO) synthesis regulation via its association with nNOS/NOS1. The complex formed with NOS1 and synapsins is necessary for specific NO and synapsin functions at a presynaptic level. Mediates an indirect interaction between NOS1 and RASD1 leading to enhance the ability of NOS1 to activate RASD1. Competes with DLG4 for interaction with NOS1, possibly affecting NOS1 activity by regulating the interaction between NOS1 and DLG4. In kidney podocytes, plays a role in podosomes and filopodia formation through CDC42 activation.</text>
</comment>
<feature type="compositionally biased region" description="Low complexity" evidence="6">
    <location>
        <begin position="385"/>
        <end position="423"/>
    </location>
</feature>
<dbReference type="Gene3D" id="2.30.29.30">
    <property type="entry name" value="Pleckstrin-homology domain (PH domain)/Phosphotyrosine-binding domain (PTB)"/>
    <property type="match status" value="1"/>
</dbReference>
<reference evidence="8" key="1">
    <citation type="submission" date="2025-08" db="UniProtKB">
        <authorList>
            <consortium name="Ensembl"/>
        </authorList>
    </citation>
    <scope>IDENTIFICATION</scope>
</reference>
<dbReference type="CDD" id="cd01270">
    <property type="entry name" value="PTB_CAPON-like"/>
    <property type="match status" value="1"/>
</dbReference>
<evidence type="ECO:0000256" key="6">
    <source>
        <dbReference type="SAM" id="MobiDB-lite"/>
    </source>
</evidence>
<feature type="region of interest" description="Disordered" evidence="6">
    <location>
        <begin position="351"/>
        <end position="439"/>
    </location>
</feature>
<dbReference type="PROSITE" id="PS01179">
    <property type="entry name" value="PID"/>
    <property type="match status" value="1"/>
</dbReference>
<dbReference type="PANTHER" id="PTHR11232:SF80">
    <property type="entry name" value="CARBOXYL-TERMINAL PDZ LIGAND OF NEURONAL NITRIC OXIDE SYNTHASE PROTEIN ISOFORM X1"/>
    <property type="match status" value="1"/>
</dbReference>
<accession>A0A3B5KM49</accession>
<dbReference type="InterPro" id="IPR011993">
    <property type="entry name" value="PH-like_dom_sf"/>
</dbReference>
<name>A0A3B5KM49_9TELE</name>
<evidence type="ECO:0000259" key="7">
    <source>
        <dbReference type="PROSITE" id="PS01179"/>
    </source>
</evidence>
<protein>
    <recommendedName>
        <fullName evidence="3">Carboxyl-terminal PDZ ligand of neuronal nitric oxide synthase protein</fullName>
    </recommendedName>
    <alternativeName>
        <fullName evidence="5">C-terminal PDZ ligand of neuronal nitric oxide synthase protein</fullName>
    </alternativeName>
    <alternativeName>
        <fullName evidence="4">Nitric oxide synthase 1 adaptor protein</fullName>
    </alternativeName>
</protein>
<sequence>MPVRNRYNLVDDVADSRLPLHNEEAYQHGIYFQAKYVGSLDVPRPNSRMEIVAAMRRIRYEFKAKNIKKKKVSIVVSVDGVKVALRKKQKRKDWTWDENKMLIMHDPIYIFYVSHDSQDLKIFSYIARDGSSNSFRCNVFKSKKKTQAMRIVRTVGQAFEVCHKLSLQHAEQEQYADGQVDGDSNKSTEEPSSHEKAVGEILQSLAELNVVKPGQTIMPSSPCSSSLTPLASQHYLQLLQQQLQQQQQHTQVAVAQLQVQLLKDQMAAETAARMEAQARIHQLLLQNRDLLQHLALLVQQLKEMLSLNLKNQYNQNLEQLISSTAAWPLSPNQVDCTESFLNLLNYKQIIPKLDPPPPSTNRKRSSRTFSPGSEVPAVPMPVPPSRSSSLSFPDITPSSLSSTDFHSLSNGESSSSSSSASEDSGVRSETKSLLSPLRDDDDLFADRGAFLTASSSCGSPLEQQGGAVASSSDSSTTESNTMASRSDGCDQPLCFSSPMNDTCLHISFSEDELLESSQEDTNMTQGS</sequence>
<feature type="region of interest" description="Disordered" evidence="6">
    <location>
        <begin position="454"/>
        <end position="491"/>
    </location>
</feature>
<evidence type="ECO:0000256" key="4">
    <source>
        <dbReference type="ARBA" id="ARBA00075003"/>
    </source>
</evidence>
<dbReference type="PANTHER" id="PTHR11232">
    <property type="entry name" value="PHOSPHOTYROSINE INTERACTION DOMAIN-CONTAINING FAMILY MEMBER"/>
    <property type="match status" value="1"/>
</dbReference>
<dbReference type="Ensembl" id="ENSXCOT00000001209.1">
    <property type="protein sequence ID" value="ENSXCOP00000001193.1"/>
    <property type="gene ID" value="ENSXCOG00000000967.1"/>
</dbReference>
<dbReference type="GeneTree" id="ENSGT00940000164999"/>
<evidence type="ECO:0000256" key="3">
    <source>
        <dbReference type="ARBA" id="ARBA00067706"/>
    </source>
</evidence>
<evidence type="ECO:0000313" key="9">
    <source>
        <dbReference type="Proteomes" id="UP000261380"/>
    </source>
</evidence>
<dbReference type="InterPro" id="IPR051133">
    <property type="entry name" value="Adapter_Engulfment-Domain"/>
</dbReference>
<dbReference type="GO" id="GO:0050998">
    <property type="term" value="F:nitric-oxide synthase binding"/>
    <property type="evidence" value="ECO:0007669"/>
    <property type="project" value="TreeGrafter"/>
</dbReference>
<dbReference type="SUPFAM" id="SSF50729">
    <property type="entry name" value="PH domain-like"/>
    <property type="match status" value="1"/>
</dbReference>
<dbReference type="SMART" id="SM00462">
    <property type="entry name" value="PTB"/>
    <property type="match status" value="1"/>
</dbReference>
<dbReference type="InterPro" id="IPR006020">
    <property type="entry name" value="PTB/PI_dom"/>
</dbReference>
<feature type="region of interest" description="Disordered" evidence="6">
    <location>
        <begin position="173"/>
        <end position="196"/>
    </location>
</feature>
<dbReference type="STRING" id="32473.ENSXCOP00000001193"/>
<feature type="compositionally biased region" description="Basic and acidic residues" evidence="6">
    <location>
        <begin position="183"/>
        <end position="196"/>
    </location>
</feature>
<feature type="compositionally biased region" description="Low complexity" evidence="6">
    <location>
        <begin position="470"/>
        <end position="481"/>
    </location>
</feature>
<keyword evidence="9" id="KW-1185">Reference proteome</keyword>
<dbReference type="AlphaFoldDB" id="A0A3B5KM49"/>
<keyword evidence="1" id="KW-0175">Coiled coil</keyword>
<dbReference type="FunFam" id="2.30.29.30:FF:000124">
    <property type="entry name" value="carboxyl-terminal PDZ ligand of neuronal nitric oxide synthase protein-like"/>
    <property type="match status" value="1"/>
</dbReference>
<evidence type="ECO:0000256" key="1">
    <source>
        <dbReference type="ARBA" id="ARBA00023054"/>
    </source>
</evidence>
<reference evidence="8" key="2">
    <citation type="submission" date="2025-09" db="UniProtKB">
        <authorList>
            <consortium name="Ensembl"/>
        </authorList>
    </citation>
    <scope>IDENTIFICATION</scope>
</reference>